<dbReference type="PANTHER" id="PTHR19308:SF47">
    <property type="entry name" value="START DOMAIN-CONTAINING PROTEIN"/>
    <property type="match status" value="1"/>
</dbReference>
<dbReference type="SUPFAM" id="SSF55961">
    <property type="entry name" value="Bet v1-like"/>
    <property type="match status" value="1"/>
</dbReference>
<feature type="region of interest" description="Disordered" evidence="1">
    <location>
        <begin position="1"/>
        <end position="67"/>
    </location>
</feature>
<feature type="compositionally biased region" description="Basic and acidic residues" evidence="1">
    <location>
        <begin position="56"/>
        <end position="67"/>
    </location>
</feature>
<reference evidence="3" key="1">
    <citation type="submission" date="2018-06" db="EMBL/GenBank/DDBJ databases">
        <title>WGS assembly of Brassica rapa FPsc.</title>
        <authorList>
            <person name="Bowman J."/>
            <person name="Kohchi T."/>
            <person name="Yamato K."/>
            <person name="Jenkins J."/>
            <person name="Shu S."/>
            <person name="Ishizaki K."/>
            <person name="Yamaoka S."/>
            <person name="Nishihama R."/>
            <person name="Nakamura Y."/>
            <person name="Berger F."/>
            <person name="Adam C."/>
            <person name="Aki S."/>
            <person name="Althoff F."/>
            <person name="Araki T."/>
            <person name="Arteaga-Vazquez M."/>
            <person name="Balasubrmanian S."/>
            <person name="Bauer D."/>
            <person name="Boehm C."/>
            <person name="Briginshaw L."/>
            <person name="Caballero-Perez J."/>
            <person name="Catarino B."/>
            <person name="Chen F."/>
            <person name="Chiyoda S."/>
            <person name="Chovatia M."/>
            <person name="Davies K."/>
            <person name="Delmans M."/>
            <person name="Demura T."/>
            <person name="Dierschke T."/>
            <person name="Dolan L."/>
            <person name="Dorantes-Acosta A."/>
            <person name="Eklund D."/>
            <person name="Florent S."/>
            <person name="Flores-Sandoval E."/>
            <person name="Fujiyama A."/>
            <person name="Fukuzawa H."/>
            <person name="Galik B."/>
            <person name="Grimanelli D."/>
            <person name="Grimwood J."/>
            <person name="Grossniklaus U."/>
            <person name="Hamada T."/>
            <person name="Haseloff J."/>
            <person name="Hetherington A."/>
            <person name="Higo A."/>
            <person name="Hirakawa Y."/>
            <person name="Hundley H."/>
            <person name="Ikeda Y."/>
            <person name="Inoue K."/>
            <person name="Inoue S."/>
            <person name="Ishida S."/>
            <person name="Jia Q."/>
            <person name="Kakita M."/>
            <person name="Kanazawa T."/>
            <person name="Kawai Y."/>
            <person name="Kawashima T."/>
            <person name="Kennedy M."/>
            <person name="Kinose K."/>
            <person name="Kinoshita T."/>
            <person name="Kohara Y."/>
            <person name="Koide E."/>
            <person name="Komatsu K."/>
            <person name="Kopischke S."/>
            <person name="Kubo M."/>
            <person name="Kyozuka J."/>
            <person name="Lagercrantz U."/>
            <person name="Lin S."/>
            <person name="Lindquist E."/>
            <person name="Lipzen A."/>
            <person name="Lu C."/>
            <person name="Luna E."/>
            <person name="Martienssen R."/>
            <person name="Minamino N."/>
            <person name="Mizutani M."/>
            <person name="Mizutani M."/>
            <person name="Mochizuki N."/>
            <person name="Monte I."/>
            <person name="Mosher R."/>
            <person name="Nagasaki H."/>
            <person name="Nakagami H."/>
            <person name="Naramoto S."/>
            <person name="Nishitani K."/>
            <person name="Ohtani M."/>
            <person name="Okamoto T."/>
            <person name="Okumura M."/>
            <person name="Phillips J."/>
            <person name="Pollak B."/>
            <person name="Reinders A."/>
            <person name="Roevekamp M."/>
            <person name="Sano R."/>
            <person name="Sawa S."/>
            <person name="Schmid M."/>
            <person name="Shirakawa M."/>
            <person name="Solano R."/>
            <person name="Spunde A."/>
            <person name="Suetsugu N."/>
            <person name="Sugano S."/>
            <person name="Sugiyama A."/>
            <person name="Sun R."/>
            <person name="Suzuki Y."/>
            <person name="Takenaka M."/>
            <person name="Takezawa D."/>
            <person name="Tomogane H."/>
            <person name="Tsuzuki M."/>
            <person name="Ueda T."/>
            <person name="Umeda M."/>
            <person name="Ward J."/>
            <person name="Watanabe Y."/>
            <person name="Yazaki K."/>
            <person name="Yokoyama R."/>
            <person name="Yoshitake Y."/>
            <person name="Yotsui I."/>
            <person name="Zachgo S."/>
            <person name="Schmutz J."/>
        </authorList>
    </citation>
    <scope>NUCLEOTIDE SEQUENCE [LARGE SCALE GENOMIC DNA]</scope>
</reference>
<gene>
    <name evidence="3" type="ORF">BRARA_K00998</name>
</gene>
<sequence length="226" mass="26281">RHSSTSYSGLRRLGSARGGFGSLSQPSRLDTKANKSTSGSASSQQTPVEESLQSDEVSRASETVREQEIVTENDLEHLLQLLEVGNATREWQSMMDKTTPNMTYQAWRHEPETGPVVYRSRTIFEDASPDIVRDFFWDDEFRPKWDFMLANFKTLDDDTRTGTMIVHWRKKFPFFCSDREYIIGRRIWESGNKYYCVTKGVPYPALPKRDKPRRVELYFSSWVIRA</sequence>
<feature type="domain" description="START" evidence="2">
    <location>
        <begin position="91"/>
        <end position="226"/>
    </location>
</feature>
<feature type="non-terminal residue" evidence="3">
    <location>
        <position position="226"/>
    </location>
</feature>
<dbReference type="Gene3D" id="3.30.530.20">
    <property type="match status" value="1"/>
</dbReference>
<dbReference type="Pfam" id="PF01852">
    <property type="entry name" value="START"/>
    <property type="match status" value="1"/>
</dbReference>
<dbReference type="InterPro" id="IPR023393">
    <property type="entry name" value="START-like_dom_sf"/>
</dbReference>
<dbReference type="InterPro" id="IPR051213">
    <property type="entry name" value="START_lipid_transfer"/>
</dbReference>
<feature type="non-terminal residue" evidence="3">
    <location>
        <position position="1"/>
    </location>
</feature>
<feature type="compositionally biased region" description="Low complexity" evidence="1">
    <location>
        <begin position="1"/>
        <end position="15"/>
    </location>
</feature>
<dbReference type="InterPro" id="IPR002913">
    <property type="entry name" value="START_lipid-bd_dom"/>
</dbReference>
<dbReference type="PANTHER" id="PTHR19308">
    <property type="entry name" value="PHOSPHATIDYLCHOLINE TRANSFER PROTEIN"/>
    <property type="match status" value="1"/>
</dbReference>
<organism evidence="3">
    <name type="scientific">Brassica campestris</name>
    <name type="common">Field mustard</name>
    <dbReference type="NCBI Taxonomy" id="3711"/>
    <lineage>
        <taxon>Eukaryota</taxon>
        <taxon>Viridiplantae</taxon>
        <taxon>Streptophyta</taxon>
        <taxon>Embryophyta</taxon>
        <taxon>Tracheophyta</taxon>
        <taxon>Spermatophyta</taxon>
        <taxon>Magnoliopsida</taxon>
        <taxon>eudicotyledons</taxon>
        <taxon>Gunneridae</taxon>
        <taxon>Pentapetalae</taxon>
        <taxon>rosids</taxon>
        <taxon>malvids</taxon>
        <taxon>Brassicales</taxon>
        <taxon>Brassicaceae</taxon>
        <taxon>Brassiceae</taxon>
        <taxon>Brassica</taxon>
    </lineage>
</organism>
<name>A0A397L222_BRACM</name>
<protein>
    <recommendedName>
        <fullName evidence="2">START domain-containing protein</fullName>
    </recommendedName>
</protein>
<dbReference type="Proteomes" id="UP000264353">
    <property type="component" value="Unassembled WGS sequence"/>
</dbReference>
<proteinExistence type="predicted"/>
<dbReference type="GO" id="GO:0008289">
    <property type="term" value="F:lipid binding"/>
    <property type="evidence" value="ECO:0007669"/>
    <property type="project" value="InterPro"/>
</dbReference>
<dbReference type="PROSITE" id="PS50848">
    <property type="entry name" value="START"/>
    <property type="match status" value="1"/>
</dbReference>
<evidence type="ECO:0000259" key="2">
    <source>
        <dbReference type="PROSITE" id="PS50848"/>
    </source>
</evidence>
<accession>A0A397L222</accession>
<dbReference type="AlphaFoldDB" id="A0A397L222"/>
<dbReference type="EMBL" id="KZ865633">
    <property type="protein sequence ID" value="RIA04737.1"/>
    <property type="molecule type" value="Genomic_DNA"/>
</dbReference>
<evidence type="ECO:0000313" key="3">
    <source>
        <dbReference type="EMBL" id="RIA04737.1"/>
    </source>
</evidence>
<evidence type="ECO:0000256" key="1">
    <source>
        <dbReference type="SAM" id="MobiDB-lite"/>
    </source>
</evidence>
<dbReference type="GO" id="GO:0005737">
    <property type="term" value="C:cytoplasm"/>
    <property type="evidence" value="ECO:0007669"/>
    <property type="project" value="UniProtKB-ARBA"/>
</dbReference>
<feature type="compositionally biased region" description="Polar residues" evidence="1">
    <location>
        <begin position="34"/>
        <end position="48"/>
    </location>
</feature>